<dbReference type="SMART" id="SM00563">
    <property type="entry name" value="PlsC"/>
    <property type="match status" value="1"/>
</dbReference>
<keyword evidence="10" id="KW-1185">Reference proteome</keyword>
<dbReference type="PANTHER" id="PTHR23063:SF52">
    <property type="entry name" value="LYSOPHOSPHATIDYLCHOLINE ACYLTRANSFERASE"/>
    <property type="match status" value="1"/>
</dbReference>
<dbReference type="InterPro" id="IPR002123">
    <property type="entry name" value="Plipid/glycerol_acylTrfase"/>
</dbReference>
<evidence type="ECO:0000256" key="2">
    <source>
        <dbReference type="ARBA" id="ARBA00022679"/>
    </source>
</evidence>
<keyword evidence="7 9" id="KW-0012">Acyltransferase</keyword>
<keyword evidence="5" id="KW-0443">Lipid metabolism</keyword>
<dbReference type="SUPFAM" id="SSF69593">
    <property type="entry name" value="Glycerol-3-phosphate (1)-acyltransferase"/>
    <property type="match status" value="1"/>
</dbReference>
<evidence type="ECO:0000256" key="4">
    <source>
        <dbReference type="ARBA" id="ARBA00022989"/>
    </source>
</evidence>
<evidence type="ECO:0000256" key="6">
    <source>
        <dbReference type="ARBA" id="ARBA00023136"/>
    </source>
</evidence>
<name>A0A502CP93_9SPHN</name>
<dbReference type="AlphaFoldDB" id="A0A502CP93"/>
<keyword evidence="4" id="KW-1133">Transmembrane helix</keyword>
<gene>
    <name evidence="9" type="ORF">EAH84_04005</name>
</gene>
<dbReference type="EMBL" id="RCZK01000002">
    <property type="protein sequence ID" value="TPG14474.1"/>
    <property type="molecule type" value="Genomic_DNA"/>
</dbReference>
<feature type="domain" description="Phospholipid/glycerol acyltransferase" evidence="8">
    <location>
        <begin position="63"/>
        <end position="177"/>
    </location>
</feature>
<protein>
    <submittedName>
        <fullName evidence="9">1-acyl-sn-glycerol-3-phosphate acyltransferase</fullName>
    </submittedName>
</protein>
<dbReference type="Proteomes" id="UP000318413">
    <property type="component" value="Unassembled WGS sequence"/>
</dbReference>
<dbReference type="CDD" id="cd07989">
    <property type="entry name" value="LPLAT_AGPAT-like"/>
    <property type="match status" value="1"/>
</dbReference>
<dbReference type="OrthoDB" id="9806880at2"/>
<evidence type="ECO:0000313" key="9">
    <source>
        <dbReference type="EMBL" id="TPG14474.1"/>
    </source>
</evidence>
<keyword evidence="2 9" id="KW-0808">Transferase</keyword>
<dbReference type="GO" id="GO:0006629">
    <property type="term" value="P:lipid metabolic process"/>
    <property type="evidence" value="ECO:0007669"/>
    <property type="project" value="UniProtKB-KW"/>
</dbReference>
<keyword evidence="3" id="KW-0812">Transmembrane</keyword>
<evidence type="ECO:0000256" key="3">
    <source>
        <dbReference type="ARBA" id="ARBA00022692"/>
    </source>
</evidence>
<sequence>MGAVRFTFRIAALVATLVAALVLHGVWRLFRLTSPWPRLFLGLVARIVGARARVIGTPLRRDVVFVSNHQSWVDILVIAGTTGSAFVAKSDLRSVPLVGWLCTLNHTIFVSREDRLGIAAQIDQLRAALAQAWPVTLFPEGTTGDGTTLLPFKASLFEVLDTPPTGVMVQPIRIDYGDAMSDLAWLGDEPGQVNATRVLRRSGSFPTILHFCEPFDPATFDGRKAIAAEARRRIETR</sequence>
<accession>A0A502CP93</accession>
<dbReference type="GO" id="GO:0016020">
    <property type="term" value="C:membrane"/>
    <property type="evidence" value="ECO:0007669"/>
    <property type="project" value="UniProtKB-SubCell"/>
</dbReference>
<evidence type="ECO:0000259" key="8">
    <source>
        <dbReference type="SMART" id="SM00563"/>
    </source>
</evidence>
<dbReference type="GO" id="GO:0016746">
    <property type="term" value="F:acyltransferase activity"/>
    <property type="evidence" value="ECO:0007669"/>
    <property type="project" value="UniProtKB-KW"/>
</dbReference>
<comment type="caution">
    <text evidence="9">The sequence shown here is derived from an EMBL/GenBank/DDBJ whole genome shotgun (WGS) entry which is preliminary data.</text>
</comment>
<evidence type="ECO:0000256" key="7">
    <source>
        <dbReference type="ARBA" id="ARBA00023315"/>
    </source>
</evidence>
<evidence type="ECO:0000256" key="5">
    <source>
        <dbReference type="ARBA" id="ARBA00023098"/>
    </source>
</evidence>
<proteinExistence type="predicted"/>
<comment type="subcellular location">
    <subcellularLocation>
        <location evidence="1">Membrane</location>
    </subcellularLocation>
</comment>
<reference evidence="9 10" key="1">
    <citation type="journal article" date="2019" name="Environ. Microbiol.">
        <title>Species interactions and distinct microbial communities in high Arctic permafrost affected cryosols are associated with the CH4 and CO2 gas fluxes.</title>
        <authorList>
            <person name="Altshuler I."/>
            <person name="Hamel J."/>
            <person name="Turney S."/>
            <person name="Magnuson E."/>
            <person name="Levesque R."/>
            <person name="Greer C."/>
            <person name="Whyte L.G."/>
        </authorList>
    </citation>
    <scope>NUCLEOTIDE SEQUENCE [LARGE SCALE GENOMIC DNA]</scope>
    <source>
        <strain evidence="9 10">S5.1</strain>
    </source>
</reference>
<dbReference type="Pfam" id="PF01553">
    <property type="entry name" value="Acyltransferase"/>
    <property type="match status" value="1"/>
</dbReference>
<evidence type="ECO:0000313" key="10">
    <source>
        <dbReference type="Proteomes" id="UP000318413"/>
    </source>
</evidence>
<organism evidence="9 10">
    <name type="scientific">Sphingomonas oligophenolica</name>
    <dbReference type="NCBI Taxonomy" id="301154"/>
    <lineage>
        <taxon>Bacteria</taxon>
        <taxon>Pseudomonadati</taxon>
        <taxon>Pseudomonadota</taxon>
        <taxon>Alphaproteobacteria</taxon>
        <taxon>Sphingomonadales</taxon>
        <taxon>Sphingomonadaceae</taxon>
        <taxon>Sphingomonas</taxon>
    </lineage>
</organism>
<dbReference type="PANTHER" id="PTHR23063">
    <property type="entry name" value="PHOSPHOLIPID ACYLTRANSFERASE"/>
    <property type="match status" value="1"/>
</dbReference>
<keyword evidence="6" id="KW-0472">Membrane</keyword>
<evidence type="ECO:0000256" key="1">
    <source>
        <dbReference type="ARBA" id="ARBA00004370"/>
    </source>
</evidence>